<dbReference type="GeneID" id="89976675"/>
<evidence type="ECO:0000313" key="5">
    <source>
        <dbReference type="EMBL" id="KAK5046055.1"/>
    </source>
</evidence>
<feature type="signal peptide" evidence="4">
    <location>
        <begin position="1"/>
        <end position="22"/>
    </location>
</feature>
<dbReference type="PRINTS" id="PR00080">
    <property type="entry name" value="SDRFAMILY"/>
</dbReference>
<dbReference type="PANTHER" id="PTHR48107:SF16">
    <property type="entry name" value="NADPH-DEPENDENT ALDEHYDE REDUCTASE 1, CHLOROPLASTIC"/>
    <property type="match status" value="1"/>
</dbReference>
<comment type="caution">
    <text evidence="5">The sequence shown here is derived from an EMBL/GenBank/DDBJ whole genome shotgun (WGS) entry which is preliminary data.</text>
</comment>
<dbReference type="PANTHER" id="PTHR48107">
    <property type="entry name" value="NADPH-DEPENDENT ALDEHYDE REDUCTASE-LIKE PROTEIN, CHLOROPLASTIC-RELATED"/>
    <property type="match status" value="1"/>
</dbReference>
<feature type="chain" id="PRO_5043720809" evidence="4">
    <location>
        <begin position="23"/>
        <end position="312"/>
    </location>
</feature>
<sequence>MFICSRLVVVSVAAGLLSLVQGQNSDESVLIDPRTRLSSNITLPAPGSPILQSDFEIPPDCGETSYVGSGRLRGRRALITGGDSGIGRAVTIAFAREGADVVINYLPEEQSDADDVVSVIEATTNSSIYIIPGDLRNETFCKELVHNAADLLGGLDILINNAGYALASPNITSLTTESLTRTIETNVFAPVFLTRAAVPLMPPGSSIVFTASLIIESPSYLMADYGGSKAFLLTFAQSMAAGLMAEAGIRVNAVRPAITYTPFLSSQGQTAEGAMRIGAATPLGRVRHPVELVPQYMALVGNDPGYTTGGFS</sequence>
<dbReference type="PRINTS" id="PR00081">
    <property type="entry name" value="GDHRDH"/>
</dbReference>
<name>A0AAV9N082_9EURO</name>
<evidence type="ECO:0000256" key="1">
    <source>
        <dbReference type="ARBA" id="ARBA00006484"/>
    </source>
</evidence>
<dbReference type="AlphaFoldDB" id="A0AAV9N082"/>
<evidence type="ECO:0000256" key="4">
    <source>
        <dbReference type="SAM" id="SignalP"/>
    </source>
</evidence>
<evidence type="ECO:0000313" key="6">
    <source>
        <dbReference type="Proteomes" id="UP001358417"/>
    </source>
</evidence>
<accession>A0AAV9N082</accession>
<dbReference type="RefSeq" id="XP_064701654.1">
    <property type="nucleotide sequence ID" value="XM_064852057.1"/>
</dbReference>
<organism evidence="5 6">
    <name type="scientific">Exophiala bonariae</name>
    <dbReference type="NCBI Taxonomy" id="1690606"/>
    <lineage>
        <taxon>Eukaryota</taxon>
        <taxon>Fungi</taxon>
        <taxon>Dikarya</taxon>
        <taxon>Ascomycota</taxon>
        <taxon>Pezizomycotina</taxon>
        <taxon>Eurotiomycetes</taxon>
        <taxon>Chaetothyriomycetidae</taxon>
        <taxon>Chaetothyriales</taxon>
        <taxon>Herpotrichiellaceae</taxon>
        <taxon>Exophiala</taxon>
    </lineage>
</organism>
<protein>
    <submittedName>
        <fullName evidence="5">Uncharacterized protein</fullName>
    </submittedName>
</protein>
<gene>
    <name evidence="5" type="ORF">LTR84_008512</name>
</gene>
<keyword evidence="2" id="KW-0521">NADP</keyword>
<dbReference type="PROSITE" id="PS00061">
    <property type="entry name" value="ADH_SHORT"/>
    <property type="match status" value="1"/>
</dbReference>
<reference evidence="5 6" key="1">
    <citation type="submission" date="2023-08" db="EMBL/GenBank/DDBJ databases">
        <title>Black Yeasts Isolated from many extreme environments.</title>
        <authorList>
            <person name="Coleine C."/>
            <person name="Stajich J.E."/>
            <person name="Selbmann L."/>
        </authorList>
    </citation>
    <scope>NUCLEOTIDE SEQUENCE [LARGE SCALE GENOMIC DNA]</scope>
    <source>
        <strain evidence="5 6">CCFEE 5792</strain>
    </source>
</reference>
<dbReference type="Proteomes" id="UP001358417">
    <property type="component" value="Unassembled WGS sequence"/>
</dbReference>
<dbReference type="GO" id="GO:0016614">
    <property type="term" value="F:oxidoreductase activity, acting on CH-OH group of donors"/>
    <property type="evidence" value="ECO:0007669"/>
    <property type="project" value="UniProtKB-ARBA"/>
</dbReference>
<keyword evidence="3" id="KW-0560">Oxidoreductase</keyword>
<dbReference type="InterPro" id="IPR020904">
    <property type="entry name" value="Sc_DH/Rdtase_CS"/>
</dbReference>
<dbReference type="SUPFAM" id="SSF51735">
    <property type="entry name" value="NAD(P)-binding Rossmann-fold domains"/>
    <property type="match status" value="1"/>
</dbReference>
<comment type="similarity">
    <text evidence="1">Belongs to the short-chain dehydrogenases/reductases (SDR) family.</text>
</comment>
<proteinExistence type="inferred from homology"/>
<keyword evidence="4" id="KW-0732">Signal</keyword>
<keyword evidence="6" id="KW-1185">Reference proteome</keyword>
<dbReference type="Gene3D" id="3.40.50.720">
    <property type="entry name" value="NAD(P)-binding Rossmann-like Domain"/>
    <property type="match status" value="1"/>
</dbReference>
<dbReference type="EMBL" id="JAVRRD010000032">
    <property type="protein sequence ID" value="KAK5046055.1"/>
    <property type="molecule type" value="Genomic_DNA"/>
</dbReference>
<evidence type="ECO:0000256" key="2">
    <source>
        <dbReference type="ARBA" id="ARBA00022857"/>
    </source>
</evidence>
<dbReference type="InterPro" id="IPR002347">
    <property type="entry name" value="SDR_fam"/>
</dbReference>
<dbReference type="Pfam" id="PF13561">
    <property type="entry name" value="adh_short_C2"/>
    <property type="match status" value="1"/>
</dbReference>
<dbReference type="InterPro" id="IPR036291">
    <property type="entry name" value="NAD(P)-bd_dom_sf"/>
</dbReference>
<evidence type="ECO:0000256" key="3">
    <source>
        <dbReference type="ARBA" id="ARBA00023002"/>
    </source>
</evidence>